<dbReference type="Pfam" id="PF13493">
    <property type="entry name" value="DUF4118"/>
    <property type="match status" value="1"/>
</dbReference>
<evidence type="ECO:0000256" key="3">
    <source>
        <dbReference type="ARBA" id="ARBA00022679"/>
    </source>
</evidence>
<dbReference type="RefSeq" id="WP_114657490.1">
    <property type="nucleotide sequence ID" value="NZ_CP031194.1"/>
</dbReference>
<dbReference type="GO" id="GO:0016301">
    <property type="term" value="F:kinase activity"/>
    <property type="evidence" value="ECO:0007669"/>
    <property type="project" value="UniProtKB-KW"/>
</dbReference>
<name>A0A345HI19_9ACTN</name>
<dbReference type="GO" id="GO:0005524">
    <property type="term" value="F:ATP binding"/>
    <property type="evidence" value="ECO:0007669"/>
    <property type="project" value="UniProtKB-KW"/>
</dbReference>
<comment type="subcellular location">
    <subcellularLocation>
        <location evidence="1">Membrane</location>
        <topology evidence="1">Multi-pass membrane protein</topology>
    </subcellularLocation>
</comment>
<evidence type="ECO:0000256" key="9">
    <source>
        <dbReference type="ARBA" id="ARBA00023012"/>
    </source>
</evidence>
<dbReference type="Gene3D" id="1.20.120.620">
    <property type="entry name" value="Backbone structure of the membrane domain of e. Coli histidine kinase receptor kdpd"/>
    <property type="match status" value="1"/>
</dbReference>
<protein>
    <submittedName>
        <fullName evidence="13">DUF4118 domain-containing protein</fullName>
    </submittedName>
</protein>
<dbReference type="OrthoDB" id="3696881at2"/>
<keyword evidence="7" id="KW-0067">ATP-binding</keyword>
<keyword evidence="10 11" id="KW-0472">Membrane</keyword>
<keyword evidence="4 11" id="KW-0812">Transmembrane</keyword>
<feature type="domain" description="Sensor protein KdpD transmembrane" evidence="12">
    <location>
        <begin position="17"/>
        <end position="115"/>
    </location>
</feature>
<keyword evidence="8 11" id="KW-1133">Transmembrane helix</keyword>
<gene>
    <name evidence="13" type="ORF">DVK44_00100</name>
</gene>
<dbReference type="EMBL" id="CP031194">
    <property type="protein sequence ID" value="AXG76343.1"/>
    <property type="molecule type" value="Genomic_DNA"/>
</dbReference>
<evidence type="ECO:0000256" key="10">
    <source>
        <dbReference type="ARBA" id="ARBA00023136"/>
    </source>
</evidence>
<reference evidence="14" key="1">
    <citation type="submission" date="2018-07" db="EMBL/GenBank/DDBJ databases">
        <authorList>
            <person name="Zhao J."/>
        </authorList>
    </citation>
    <scope>NUCLEOTIDE SEQUENCE [LARGE SCALE GENOMIC DNA]</scope>
    <source>
        <strain evidence="14">GSSD-12</strain>
    </source>
</reference>
<evidence type="ECO:0000256" key="7">
    <source>
        <dbReference type="ARBA" id="ARBA00022840"/>
    </source>
</evidence>
<dbReference type="AlphaFoldDB" id="A0A345HI19"/>
<keyword evidence="6" id="KW-0418">Kinase</keyword>
<keyword evidence="2" id="KW-0597">Phosphoprotein</keyword>
<evidence type="ECO:0000256" key="5">
    <source>
        <dbReference type="ARBA" id="ARBA00022741"/>
    </source>
</evidence>
<evidence type="ECO:0000256" key="6">
    <source>
        <dbReference type="ARBA" id="ARBA00022777"/>
    </source>
</evidence>
<evidence type="ECO:0000256" key="1">
    <source>
        <dbReference type="ARBA" id="ARBA00004141"/>
    </source>
</evidence>
<evidence type="ECO:0000256" key="11">
    <source>
        <dbReference type="SAM" id="Phobius"/>
    </source>
</evidence>
<dbReference type="InterPro" id="IPR038318">
    <property type="entry name" value="KdpD_sf"/>
</dbReference>
<evidence type="ECO:0000256" key="4">
    <source>
        <dbReference type="ARBA" id="ARBA00022692"/>
    </source>
</evidence>
<evidence type="ECO:0000313" key="14">
    <source>
        <dbReference type="Proteomes" id="UP000253868"/>
    </source>
</evidence>
<keyword evidence="14" id="KW-1185">Reference proteome</keyword>
<dbReference type="GO" id="GO:0016020">
    <property type="term" value="C:membrane"/>
    <property type="evidence" value="ECO:0007669"/>
    <property type="project" value="UniProtKB-SubCell"/>
</dbReference>
<sequence>MGFPLRGLPSRDRAALLVAPLATLAVALLLVPWRTGVAGADAALVLVVAVVAVAALGSRLAGALAGLSAALWYDLFLTRPYGRLTITGSHDIVTAVLLLVVGLAVSQLAARARRLRVMTVVDAGLLARIHDTARLARSPGAPDTVVDQVGRHLTEILRLRGCRFEYGTLLGHPARLEQDGTVVVDHRTWDLERLGWPAGEIELRAASNGHYLGRFMLRPTPGTVPSRQARQVAVTLADDTGAALDTAGPALDR</sequence>
<feature type="transmembrane region" description="Helical" evidence="11">
    <location>
        <begin position="92"/>
        <end position="110"/>
    </location>
</feature>
<keyword evidence="5" id="KW-0547">Nucleotide-binding</keyword>
<dbReference type="KEGG" id="spad:DVK44_00100"/>
<keyword evidence="9" id="KW-0902">Two-component regulatory system</keyword>
<feature type="transmembrane region" description="Helical" evidence="11">
    <location>
        <begin position="14"/>
        <end position="31"/>
    </location>
</feature>
<dbReference type="GO" id="GO:0000160">
    <property type="term" value="P:phosphorelay signal transduction system"/>
    <property type="evidence" value="ECO:0007669"/>
    <property type="project" value="UniProtKB-KW"/>
</dbReference>
<dbReference type="Proteomes" id="UP000253868">
    <property type="component" value="Chromosome"/>
</dbReference>
<evidence type="ECO:0000313" key="13">
    <source>
        <dbReference type="EMBL" id="AXG76343.1"/>
    </source>
</evidence>
<evidence type="ECO:0000256" key="2">
    <source>
        <dbReference type="ARBA" id="ARBA00022553"/>
    </source>
</evidence>
<keyword evidence="3" id="KW-0808">Transferase</keyword>
<evidence type="ECO:0000259" key="12">
    <source>
        <dbReference type="Pfam" id="PF13493"/>
    </source>
</evidence>
<proteinExistence type="predicted"/>
<organism evidence="13 14">
    <name type="scientific">Streptomyces paludis</name>
    <dbReference type="NCBI Taxonomy" id="2282738"/>
    <lineage>
        <taxon>Bacteria</taxon>
        <taxon>Bacillati</taxon>
        <taxon>Actinomycetota</taxon>
        <taxon>Actinomycetes</taxon>
        <taxon>Kitasatosporales</taxon>
        <taxon>Streptomycetaceae</taxon>
        <taxon>Streptomyces</taxon>
    </lineage>
</organism>
<feature type="transmembrane region" description="Helical" evidence="11">
    <location>
        <begin position="43"/>
        <end position="72"/>
    </location>
</feature>
<accession>A0A345HI19</accession>
<dbReference type="InterPro" id="IPR025201">
    <property type="entry name" value="KdpD_TM"/>
</dbReference>
<evidence type="ECO:0000256" key="8">
    <source>
        <dbReference type="ARBA" id="ARBA00022989"/>
    </source>
</evidence>